<evidence type="ECO:0000313" key="8">
    <source>
        <dbReference type="Proteomes" id="UP001149079"/>
    </source>
</evidence>
<feature type="region of interest" description="Disordered" evidence="5">
    <location>
        <begin position="436"/>
        <end position="593"/>
    </location>
</feature>
<dbReference type="AlphaFoldDB" id="A0A9W9KTP8"/>
<proteinExistence type="predicted"/>
<dbReference type="GO" id="GO:0003723">
    <property type="term" value="F:RNA binding"/>
    <property type="evidence" value="ECO:0007669"/>
    <property type="project" value="InterPro"/>
</dbReference>
<dbReference type="InterPro" id="IPR039136">
    <property type="entry name" value="NUFIP1-like"/>
</dbReference>
<dbReference type="SUPFAM" id="SSF90229">
    <property type="entry name" value="CCCH zinc finger"/>
    <property type="match status" value="1"/>
</dbReference>
<dbReference type="PANTHER" id="PTHR13309">
    <property type="entry name" value="NUCLEAR FRAGILE X MENTAL RETARDATION PROTEIN INTERACTING PROTEIN 1"/>
    <property type="match status" value="1"/>
</dbReference>
<dbReference type="GO" id="GO:0000492">
    <property type="term" value="P:box C/D snoRNP assembly"/>
    <property type="evidence" value="ECO:0007669"/>
    <property type="project" value="TreeGrafter"/>
</dbReference>
<keyword evidence="1 4" id="KW-0479">Metal-binding</keyword>
<evidence type="ECO:0000256" key="2">
    <source>
        <dbReference type="ARBA" id="ARBA00022771"/>
    </source>
</evidence>
<evidence type="ECO:0000256" key="3">
    <source>
        <dbReference type="ARBA" id="ARBA00022833"/>
    </source>
</evidence>
<feature type="compositionally biased region" description="Polar residues" evidence="5">
    <location>
        <begin position="146"/>
        <end position="178"/>
    </location>
</feature>
<dbReference type="SMART" id="SM00356">
    <property type="entry name" value="ZnF_C3H1"/>
    <property type="match status" value="1"/>
</dbReference>
<feature type="compositionally biased region" description="Polar residues" evidence="5">
    <location>
        <begin position="443"/>
        <end position="454"/>
    </location>
</feature>
<feature type="region of interest" description="Disordered" evidence="5">
    <location>
        <begin position="1"/>
        <end position="406"/>
    </location>
</feature>
<feature type="compositionally biased region" description="Low complexity" evidence="5">
    <location>
        <begin position="232"/>
        <end position="244"/>
    </location>
</feature>
<feature type="compositionally biased region" description="Basic and acidic residues" evidence="5">
    <location>
        <begin position="492"/>
        <end position="508"/>
    </location>
</feature>
<feature type="compositionally biased region" description="Gly residues" evidence="5">
    <location>
        <begin position="45"/>
        <end position="56"/>
    </location>
</feature>
<evidence type="ECO:0000256" key="4">
    <source>
        <dbReference type="PROSITE-ProRule" id="PRU00723"/>
    </source>
</evidence>
<dbReference type="PANTHER" id="PTHR13309:SF0">
    <property type="entry name" value="FMR1-INTERACTING PROTEIN NUFIP1"/>
    <property type="match status" value="1"/>
</dbReference>
<dbReference type="OrthoDB" id="273070at2759"/>
<evidence type="ECO:0000256" key="1">
    <source>
        <dbReference type="ARBA" id="ARBA00022723"/>
    </source>
</evidence>
<dbReference type="InterPro" id="IPR019496">
    <property type="entry name" value="NUFIP1_cons_dom"/>
</dbReference>
<feature type="compositionally biased region" description="Basic residues" evidence="5">
    <location>
        <begin position="267"/>
        <end position="276"/>
    </location>
</feature>
<feature type="zinc finger region" description="C3H1-type" evidence="4">
    <location>
        <begin position="589"/>
        <end position="617"/>
    </location>
</feature>
<feature type="compositionally biased region" description="Low complexity" evidence="5">
    <location>
        <begin position="549"/>
        <end position="561"/>
    </location>
</feature>
<dbReference type="Pfam" id="PF00642">
    <property type="entry name" value="zf-CCCH"/>
    <property type="match status" value="1"/>
</dbReference>
<dbReference type="GeneID" id="81409848"/>
<dbReference type="Proteomes" id="UP001149079">
    <property type="component" value="Unassembled WGS sequence"/>
</dbReference>
<organism evidence="7 8">
    <name type="scientific">Penicillium bovifimosum</name>
    <dbReference type="NCBI Taxonomy" id="126998"/>
    <lineage>
        <taxon>Eukaryota</taxon>
        <taxon>Fungi</taxon>
        <taxon>Dikarya</taxon>
        <taxon>Ascomycota</taxon>
        <taxon>Pezizomycotina</taxon>
        <taxon>Eurotiomycetes</taxon>
        <taxon>Eurotiomycetidae</taxon>
        <taxon>Eurotiales</taxon>
        <taxon>Aspergillaceae</taxon>
        <taxon>Penicillium</taxon>
    </lineage>
</organism>
<keyword evidence="8" id="KW-1185">Reference proteome</keyword>
<evidence type="ECO:0000256" key="5">
    <source>
        <dbReference type="SAM" id="MobiDB-lite"/>
    </source>
</evidence>
<reference evidence="7" key="1">
    <citation type="submission" date="2022-11" db="EMBL/GenBank/DDBJ databases">
        <authorList>
            <person name="Petersen C."/>
        </authorList>
    </citation>
    <scope>NUCLEOTIDE SEQUENCE</scope>
    <source>
        <strain evidence="7">IBT 22155</strain>
    </source>
</reference>
<feature type="compositionally biased region" description="Basic and acidic residues" evidence="5">
    <location>
        <begin position="608"/>
        <end position="639"/>
    </location>
</feature>
<sequence>MSSQGFSFPPPPPPPPTTHQPSANPPVRHGQYSGGRGVDQRGRGRGQGNRGRGGGHQNRTGRAPSYSAPGPLVAQPNYGGYIPQALPTAPYMPPSPYHHSQPSVYQNPQAPSSFQPQQYGQSVPPQGHLHNQHSQHPHPFPYPYTQPGTTGHPQHMPTNTPPAQYTQGLQAPHQSSNHAVMGGAPWHPGMHGAGSYMGPQMGKARAPRPPHNNHNSNSQPHKRNHSSAFSKPQTTAPRTPAAPAVPSFGNPLPSKPPLPADAAAASKAKRKRRKHNQLGLTPHANDQESSEDEGAEDEESKLAQSVSEKAPLEVSYKGKTSKLESASDIAAWIAERKKRFPTQARIEEKKKVMEEASKARAAVRQEKNKEQQKKRKDHGQKQNEPIASSAAEPVTDAQRRETIQRDLEREEQRILKAMAETEAARLRLEALKKEKEALSLSAGSDQKNATAQDTQVKHNDSALESATEPKREDSTPGAVMEAEPQEPLPDIQPEREEPGPVIKPEPHVPDTLPDTSNPENQIEPEHTVKPEVPSYNELDVAMDLASNHGSDWTSSSGSGSDSDSDSDDAPEQATSRRTGPERVPPPPREGKRMVCRYFARNGLCNRGDQCKFLHDNETSDRNPKAKAKPTEKKDKDTKRKGLYQALLDQQKEEDNQRAMEVISWLGQNNMLMPASDEGPAPHDTPN</sequence>
<feature type="compositionally biased region" description="Basic and acidic residues" evidence="5">
    <location>
        <begin position="455"/>
        <end position="474"/>
    </location>
</feature>
<dbReference type="InterPro" id="IPR000571">
    <property type="entry name" value="Znf_CCCH"/>
</dbReference>
<keyword evidence="3 4" id="KW-0862">Zinc</keyword>
<feature type="compositionally biased region" description="Basic and acidic residues" evidence="5">
    <location>
        <begin position="345"/>
        <end position="371"/>
    </location>
</feature>
<gene>
    <name evidence="7" type="ORF">N7515_009934</name>
</gene>
<comment type="caution">
    <text evidence="7">The sequence shown here is derived from an EMBL/GenBank/DDBJ whole genome shotgun (WGS) entry which is preliminary data.</text>
</comment>
<evidence type="ECO:0000313" key="7">
    <source>
        <dbReference type="EMBL" id="KAJ5120546.1"/>
    </source>
</evidence>
<dbReference type="InterPro" id="IPR036855">
    <property type="entry name" value="Znf_CCCH_sf"/>
</dbReference>
<feature type="compositionally biased region" description="Polar residues" evidence="5">
    <location>
        <begin position="98"/>
        <end position="124"/>
    </location>
</feature>
<dbReference type="GO" id="GO:0008270">
    <property type="term" value="F:zinc ion binding"/>
    <property type="evidence" value="ECO:0007669"/>
    <property type="project" value="UniProtKB-KW"/>
</dbReference>
<feature type="region of interest" description="Disordered" evidence="5">
    <location>
        <begin position="606"/>
        <end position="640"/>
    </location>
</feature>
<keyword evidence="2 4" id="KW-0863">Zinc-finger</keyword>
<dbReference type="RefSeq" id="XP_056517050.1">
    <property type="nucleotide sequence ID" value="XM_056670677.1"/>
</dbReference>
<feature type="domain" description="C3H1-type" evidence="6">
    <location>
        <begin position="589"/>
        <end position="617"/>
    </location>
</feature>
<dbReference type="EMBL" id="JAPQKL010000008">
    <property type="protein sequence ID" value="KAJ5120546.1"/>
    <property type="molecule type" value="Genomic_DNA"/>
</dbReference>
<reference evidence="7" key="2">
    <citation type="journal article" date="2023" name="IMA Fungus">
        <title>Comparative genomic study of the Penicillium genus elucidates a diverse pangenome and 15 lateral gene transfer events.</title>
        <authorList>
            <person name="Petersen C."/>
            <person name="Sorensen T."/>
            <person name="Nielsen M.R."/>
            <person name="Sondergaard T.E."/>
            <person name="Sorensen J.L."/>
            <person name="Fitzpatrick D.A."/>
            <person name="Frisvad J.C."/>
            <person name="Nielsen K.L."/>
        </authorList>
    </citation>
    <scope>NUCLEOTIDE SEQUENCE</scope>
    <source>
        <strain evidence="7">IBT 22155</strain>
    </source>
</reference>
<dbReference type="GO" id="GO:0005634">
    <property type="term" value="C:nucleus"/>
    <property type="evidence" value="ECO:0007669"/>
    <property type="project" value="TreeGrafter"/>
</dbReference>
<feature type="compositionally biased region" description="Pro residues" evidence="5">
    <location>
        <begin position="8"/>
        <end position="18"/>
    </location>
</feature>
<name>A0A9W9KTP8_9EURO</name>
<dbReference type="PROSITE" id="PS50103">
    <property type="entry name" value="ZF_C3H1"/>
    <property type="match status" value="1"/>
</dbReference>
<dbReference type="Gene3D" id="4.10.1000.10">
    <property type="entry name" value="Zinc finger, CCCH-type"/>
    <property type="match status" value="1"/>
</dbReference>
<feature type="compositionally biased region" description="Acidic residues" evidence="5">
    <location>
        <begin position="288"/>
        <end position="299"/>
    </location>
</feature>
<feature type="compositionally biased region" description="Basic and acidic residues" evidence="5">
    <location>
        <begin position="397"/>
        <end position="406"/>
    </location>
</feature>
<accession>A0A9W9KTP8</accession>
<dbReference type="Pfam" id="PF10453">
    <property type="entry name" value="NUFIP1"/>
    <property type="match status" value="1"/>
</dbReference>
<protein>
    <recommendedName>
        <fullName evidence="6">C3H1-type domain-containing protein</fullName>
    </recommendedName>
</protein>
<evidence type="ECO:0000259" key="6">
    <source>
        <dbReference type="PROSITE" id="PS50103"/>
    </source>
</evidence>